<comment type="caution">
    <text evidence="7">Lacks conserved residue(s) required for the propagation of feature annotation.</text>
</comment>
<feature type="binding site" evidence="7">
    <location>
        <begin position="199"/>
        <end position="202"/>
    </location>
    <ligand>
        <name>substrate</name>
    </ligand>
</feature>
<dbReference type="NCBIfam" id="TIGR00091">
    <property type="entry name" value="tRNA (guanosine(46)-N7)-methyltransferase TrmB"/>
    <property type="match status" value="1"/>
</dbReference>
<evidence type="ECO:0000313" key="9">
    <source>
        <dbReference type="Proteomes" id="UP001065174"/>
    </source>
</evidence>
<feature type="binding site" evidence="7">
    <location>
        <position position="47"/>
    </location>
    <ligand>
        <name>S-adenosyl-L-methionine</name>
        <dbReference type="ChEBI" id="CHEBI:59789"/>
    </ligand>
</feature>
<dbReference type="NCBIfam" id="NF001080">
    <property type="entry name" value="PRK00121.2-2"/>
    <property type="match status" value="1"/>
</dbReference>
<dbReference type="PANTHER" id="PTHR23417:SF14">
    <property type="entry name" value="PENTACOTRIPEPTIDE-REPEAT REGION OF PRORP DOMAIN-CONTAINING PROTEIN"/>
    <property type="match status" value="1"/>
</dbReference>
<dbReference type="InterPro" id="IPR055361">
    <property type="entry name" value="tRNA_methyltr_TrmB_bact"/>
</dbReference>
<dbReference type="HAMAP" id="MF_01057">
    <property type="entry name" value="tRNA_methyltr_TrmB"/>
    <property type="match status" value="1"/>
</dbReference>
<evidence type="ECO:0000256" key="2">
    <source>
        <dbReference type="ARBA" id="ARBA00003015"/>
    </source>
</evidence>
<keyword evidence="3 7" id="KW-0489">Methyltransferase</keyword>
<dbReference type="RefSeq" id="WP_262308819.1">
    <property type="nucleotide sequence ID" value="NZ_CP106679.1"/>
</dbReference>
<keyword evidence="6 7" id="KW-0819">tRNA processing</keyword>
<comment type="similarity">
    <text evidence="7">Belongs to the class I-like SAM-binding methyltransferase superfamily. TrmB family.</text>
</comment>
<protein>
    <recommendedName>
        <fullName evidence="7">tRNA (guanine-N(7)-)-methyltransferase</fullName>
        <ecNumber evidence="7">2.1.1.33</ecNumber>
    </recommendedName>
    <alternativeName>
        <fullName evidence="7">tRNA (guanine(46)-N(7))-methyltransferase</fullName>
    </alternativeName>
    <alternativeName>
        <fullName evidence="7">tRNA(m7G46)-methyltransferase</fullName>
    </alternativeName>
</protein>
<reference evidence="8" key="1">
    <citation type="submission" date="2022-09" db="EMBL/GenBank/DDBJ databases">
        <title>Comparative genomics and taxonomic characterization of three novel marine species of genus Reichenbachiella exhibiting antioxidant and polysaccharide degradation activities.</title>
        <authorList>
            <person name="Muhammad N."/>
            <person name="Lee Y.-J."/>
            <person name="Ko J."/>
            <person name="Kim S.-G."/>
        </authorList>
    </citation>
    <scope>NUCLEOTIDE SEQUENCE</scope>
    <source>
        <strain evidence="8">BKB1-1</strain>
    </source>
</reference>
<evidence type="ECO:0000256" key="7">
    <source>
        <dbReference type="HAMAP-Rule" id="MF_01057"/>
    </source>
</evidence>
<dbReference type="EC" id="2.1.1.33" evidence="7"/>
<comment type="pathway">
    <text evidence="7">tRNA modification; N(7)-methylguanine-tRNA biosynthesis.</text>
</comment>
<evidence type="ECO:0000256" key="4">
    <source>
        <dbReference type="ARBA" id="ARBA00022679"/>
    </source>
</evidence>
<dbReference type="Pfam" id="PF02390">
    <property type="entry name" value="Methyltransf_4"/>
    <property type="match status" value="1"/>
</dbReference>
<comment type="catalytic activity">
    <reaction evidence="1 7">
        <text>guanosine(46) in tRNA + S-adenosyl-L-methionine = N(7)-methylguanosine(46) in tRNA + S-adenosyl-L-homocysteine</text>
        <dbReference type="Rhea" id="RHEA:42708"/>
        <dbReference type="Rhea" id="RHEA-COMP:10188"/>
        <dbReference type="Rhea" id="RHEA-COMP:10189"/>
        <dbReference type="ChEBI" id="CHEBI:57856"/>
        <dbReference type="ChEBI" id="CHEBI:59789"/>
        <dbReference type="ChEBI" id="CHEBI:74269"/>
        <dbReference type="ChEBI" id="CHEBI:74480"/>
        <dbReference type="EC" id="2.1.1.33"/>
    </reaction>
</comment>
<gene>
    <name evidence="7 8" type="primary">trmB</name>
    <name evidence="8" type="ORF">N6H18_13575</name>
</gene>
<organism evidence="8 9">
    <name type="scientific">Reichenbachiella agarivorans</name>
    <dbReference type="NCBI Taxonomy" id="2979464"/>
    <lineage>
        <taxon>Bacteria</taxon>
        <taxon>Pseudomonadati</taxon>
        <taxon>Bacteroidota</taxon>
        <taxon>Cytophagia</taxon>
        <taxon>Cytophagales</taxon>
        <taxon>Reichenbachiellaceae</taxon>
        <taxon>Reichenbachiella</taxon>
    </lineage>
</organism>
<accession>A0ABY6CSY3</accession>
<keyword evidence="9" id="KW-1185">Reference proteome</keyword>
<evidence type="ECO:0000313" key="8">
    <source>
        <dbReference type="EMBL" id="UXP31380.1"/>
    </source>
</evidence>
<evidence type="ECO:0000256" key="3">
    <source>
        <dbReference type="ARBA" id="ARBA00022603"/>
    </source>
</evidence>
<dbReference type="PROSITE" id="PS51625">
    <property type="entry name" value="SAM_MT_TRMB"/>
    <property type="match status" value="1"/>
</dbReference>
<keyword evidence="4 7" id="KW-0808">Transferase</keyword>
<dbReference type="InterPro" id="IPR003358">
    <property type="entry name" value="tRNA_(Gua-N-7)_MeTrfase_Trmb"/>
</dbReference>
<feature type="binding site" evidence="7">
    <location>
        <position position="72"/>
    </location>
    <ligand>
        <name>S-adenosyl-L-methionine</name>
        <dbReference type="ChEBI" id="CHEBI:59789"/>
    </ligand>
</feature>
<evidence type="ECO:0000256" key="1">
    <source>
        <dbReference type="ARBA" id="ARBA00000142"/>
    </source>
</evidence>
<keyword evidence="5 7" id="KW-0949">S-adenosyl-L-methionine</keyword>
<dbReference type="GO" id="GO:0008176">
    <property type="term" value="F:tRNA (guanine(46)-N7)-methyltransferase activity"/>
    <property type="evidence" value="ECO:0007669"/>
    <property type="project" value="UniProtKB-EC"/>
</dbReference>
<feature type="binding site" evidence="7">
    <location>
        <position position="125"/>
    </location>
    <ligand>
        <name>substrate</name>
    </ligand>
</feature>
<evidence type="ECO:0000256" key="6">
    <source>
        <dbReference type="ARBA" id="ARBA00022694"/>
    </source>
</evidence>
<dbReference type="SUPFAM" id="SSF53335">
    <property type="entry name" value="S-adenosyl-L-methionine-dependent methyltransferases"/>
    <property type="match status" value="1"/>
</dbReference>
<sequence>MGRKKLERFADNAVRYNVVEAGKECYGQLAGKWRSEHFKNDHELVVELGCGRGEYTTGLGVNFPEKNFVGVDVKGARIWVGSSYAVKNQMENVAFLRTQIEQIDTHFAENEISELWVTFPDPRPKDKDEKRRLTSPRFMEMYRSLLAEDGWLKFKTDSTSLFDYTLELIQTGQVKVKNLSHTHNLYESEFMNEHFGVKTKYEQLFYDKGEDIKYLKFQFA</sequence>
<dbReference type="InterPro" id="IPR029063">
    <property type="entry name" value="SAM-dependent_MTases_sf"/>
</dbReference>
<dbReference type="EMBL" id="CP106679">
    <property type="protein sequence ID" value="UXP31380.1"/>
    <property type="molecule type" value="Genomic_DNA"/>
</dbReference>
<comment type="function">
    <text evidence="2 7">Catalyzes the formation of N(7)-methylguanine at position 46 (m7G46) in tRNA.</text>
</comment>
<proteinExistence type="inferred from homology"/>
<dbReference type="Gene3D" id="3.40.50.150">
    <property type="entry name" value="Vaccinia Virus protein VP39"/>
    <property type="match status" value="1"/>
</dbReference>
<evidence type="ECO:0000256" key="5">
    <source>
        <dbReference type="ARBA" id="ARBA00022691"/>
    </source>
</evidence>
<name>A0ABY6CSY3_9BACT</name>
<feature type="binding site" evidence="7">
    <location>
        <position position="121"/>
    </location>
    <ligand>
        <name>S-adenosyl-L-methionine</name>
        <dbReference type="ChEBI" id="CHEBI:59789"/>
    </ligand>
</feature>
<dbReference type="Proteomes" id="UP001065174">
    <property type="component" value="Chromosome"/>
</dbReference>
<feature type="binding site" evidence="7">
    <location>
        <position position="157"/>
    </location>
    <ligand>
        <name>substrate</name>
    </ligand>
</feature>
<dbReference type="PANTHER" id="PTHR23417">
    <property type="entry name" value="3-DEOXY-D-MANNO-OCTULOSONIC-ACID TRANSFERASE/TRNA GUANINE-N 7 - -METHYLTRANSFERASE"/>
    <property type="match status" value="1"/>
</dbReference>